<name>A0A151MT30_ALLMI</name>
<protein>
    <submittedName>
        <fullName evidence="1">Uncharacterized protein</fullName>
    </submittedName>
</protein>
<dbReference type="EMBL" id="AKHW03005127">
    <property type="protein sequence ID" value="KYO27649.1"/>
    <property type="molecule type" value="Genomic_DNA"/>
</dbReference>
<keyword evidence="2" id="KW-1185">Reference proteome</keyword>
<sequence>MMDFILLLSTKMQSPLASDALRNADFFEGNNHTVLSLHEWSFLFPLADDITSQPQLYKGMAYDQREFPSPFWLRHGPCCSLEATLSMTENTKYLSSYFRTSLK</sequence>
<evidence type="ECO:0000313" key="2">
    <source>
        <dbReference type="Proteomes" id="UP000050525"/>
    </source>
</evidence>
<dbReference type="AlphaFoldDB" id="A0A151MT30"/>
<organism evidence="1 2">
    <name type="scientific">Alligator mississippiensis</name>
    <name type="common">American alligator</name>
    <dbReference type="NCBI Taxonomy" id="8496"/>
    <lineage>
        <taxon>Eukaryota</taxon>
        <taxon>Metazoa</taxon>
        <taxon>Chordata</taxon>
        <taxon>Craniata</taxon>
        <taxon>Vertebrata</taxon>
        <taxon>Euteleostomi</taxon>
        <taxon>Archelosauria</taxon>
        <taxon>Archosauria</taxon>
        <taxon>Crocodylia</taxon>
        <taxon>Alligatoridae</taxon>
        <taxon>Alligatorinae</taxon>
        <taxon>Alligator</taxon>
    </lineage>
</organism>
<accession>A0A151MT30</accession>
<evidence type="ECO:0000313" key="1">
    <source>
        <dbReference type="EMBL" id="KYO27649.1"/>
    </source>
</evidence>
<proteinExistence type="predicted"/>
<gene>
    <name evidence="1" type="ORF">Y1Q_0005214</name>
</gene>
<reference evidence="1 2" key="1">
    <citation type="journal article" date="2012" name="Genome Biol.">
        <title>Sequencing three crocodilian genomes to illuminate the evolution of archosaurs and amniotes.</title>
        <authorList>
            <person name="St John J.A."/>
            <person name="Braun E.L."/>
            <person name="Isberg S.R."/>
            <person name="Miles L.G."/>
            <person name="Chong A.Y."/>
            <person name="Gongora J."/>
            <person name="Dalzell P."/>
            <person name="Moran C."/>
            <person name="Bed'hom B."/>
            <person name="Abzhanov A."/>
            <person name="Burgess S.C."/>
            <person name="Cooksey A.M."/>
            <person name="Castoe T.A."/>
            <person name="Crawford N.G."/>
            <person name="Densmore L.D."/>
            <person name="Drew J.C."/>
            <person name="Edwards S.V."/>
            <person name="Faircloth B.C."/>
            <person name="Fujita M.K."/>
            <person name="Greenwold M.J."/>
            <person name="Hoffmann F.G."/>
            <person name="Howard J.M."/>
            <person name="Iguchi T."/>
            <person name="Janes D.E."/>
            <person name="Khan S.Y."/>
            <person name="Kohno S."/>
            <person name="de Koning A.J."/>
            <person name="Lance S.L."/>
            <person name="McCarthy F.M."/>
            <person name="McCormack J.E."/>
            <person name="Merchant M.E."/>
            <person name="Peterson D.G."/>
            <person name="Pollock D.D."/>
            <person name="Pourmand N."/>
            <person name="Raney B.J."/>
            <person name="Roessler K.A."/>
            <person name="Sanford J.R."/>
            <person name="Sawyer R.H."/>
            <person name="Schmidt C.J."/>
            <person name="Triplett E.W."/>
            <person name="Tuberville T.D."/>
            <person name="Venegas-Anaya M."/>
            <person name="Howard J.T."/>
            <person name="Jarvis E.D."/>
            <person name="Guillette L.J.Jr."/>
            <person name="Glenn T.C."/>
            <person name="Green R.E."/>
            <person name="Ray D.A."/>
        </authorList>
    </citation>
    <scope>NUCLEOTIDE SEQUENCE [LARGE SCALE GENOMIC DNA]</scope>
    <source>
        <strain evidence="1">KSC_2009_1</strain>
    </source>
</reference>
<comment type="caution">
    <text evidence="1">The sequence shown here is derived from an EMBL/GenBank/DDBJ whole genome shotgun (WGS) entry which is preliminary data.</text>
</comment>
<dbReference type="Proteomes" id="UP000050525">
    <property type="component" value="Unassembled WGS sequence"/>
</dbReference>